<proteinExistence type="predicted"/>
<reference evidence="2" key="1">
    <citation type="submission" date="2018-05" db="EMBL/GenBank/DDBJ databases">
        <authorList>
            <person name="Lanie J.A."/>
            <person name="Ng W.-L."/>
            <person name="Kazmierczak K.M."/>
            <person name="Andrzejewski T.M."/>
            <person name="Davidsen T.M."/>
            <person name="Wayne K.J."/>
            <person name="Tettelin H."/>
            <person name="Glass J.I."/>
            <person name="Rusch D."/>
            <person name="Podicherti R."/>
            <person name="Tsui H.-C.T."/>
            <person name="Winkler M.E."/>
        </authorList>
    </citation>
    <scope>NUCLEOTIDE SEQUENCE</scope>
</reference>
<accession>A0A383E347</accession>
<dbReference type="SUPFAM" id="SSF53474">
    <property type="entry name" value="alpha/beta-Hydrolases"/>
    <property type="match status" value="1"/>
</dbReference>
<dbReference type="EMBL" id="UINC01222181">
    <property type="protein sequence ID" value="SVE50850.1"/>
    <property type="molecule type" value="Genomic_DNA"/>
</dbReference>
<dbReference type="Gene3D" id="3.40.50.1820">
    <property type="entry name" value="alpha/beta hydrolase"/>
    <property type="match status" value="1"/>
</dbReference>
<dbReference type="GO" id="GO:0016787">
    <property type="term" value="F:hydrolase activity"/>
    <property type="evidence" value="ECO:0007669"/>
    <property type="project" value="InterPro"/>
</dbReference>
<feature type="non-terminal residue" evidence="2">
    <location>
        <position position="171"/>
    </location>
</feature>
<dbReference type="Pfam" id="PF02230">
    <property type="entry name" value="Abhydrolase_2"/>
    <property type="match status" value="1"/>
</dbReference>
<name>A0A383E347_9ZZZZ</name>
<protein>
    <recommendedName>
        <fullName evidence="1">Phospholipase/carboxylesterase/thioesterase domain-containing protein</fullName>
    </recommendedName>
</protein>
<sequence length="171" mass="18934">MTYKTTEWKNKKVVLGEGPINIEAPVNILVGFHGAGSTPENMLVHGNRLQIENTFMLFPEGPVDAGEGRWSWWEDGPKQKESVSKFLLFSSSMISMAQDYLNNQFEDIETRICLWGFSQGGAAALVYALFGSYPLHKVASVCGFLPETPEQEITKETSVPILGIFGTNDDV</sequence>
<feature type="domain" description="Phospholipase/carboxylesterase/thioesterase" evidence="1">
    <location>
        <begin position="26"/>
        <end position="171"/>
    </location>
</feature>
<dbReference type="InterPro" id="IPR029058">
    <property type="entry name" value="AB_hydrolase_fold"/>
</dbReference>
<evidence type="ECO:0000259" key="1">
    <source>
        <dbReference type="Pfam" id="PF02230"/>
    </source>
</evidence>
<organism evidence="2">
    <name type="scientific">marine metagenome</name>
    <dbReference type="NCBI Taxonomy" id="408172"/>
    <lineage>
        <taxon>unclassified sequences</taxon>
        <taxon>metagenomes</taxon>
        <taxon>ecological metagenomes</taxon>
    </lineage>
</organism>
<dbReference type="InterPro" id="IPR003140">
    <property type="entry name" value="PLipase/COase/thioEstase"/>
</dbReference>
<gene>
    <name evidence="2" type="ORF">METZ01_LOCUS503704</name>
</gene>
<dbReference type="AlphaFoldDB" id="A0A383E347"/>
<evidence type="ECO:0000313" key="2">
    <source>
        <dbReference type="EMBL" id="SVE50850.1"/>
    </source>
</evidence>